<protein>
    <submittedName>
        <fullName evidence="2">USP5_13</fullName>
        <ecNumber evidence="2">3.4.19.12</ecNumber>
    </submittedName>
</protein>
<keyword evidence="3" id="KW-1185">Reference proteome</keyword>
<comment type="caution">
    <text evidence="2">The sequence shown here is derived from an EMBL/GenBank/DDBJ whole genome shotgun (WGS) entry which is preliminary data.</text>
</comment>
<dbReference type="EC" id="3.4.19.12" evidence="2"/>
<proteinExistence type="predicted"/>
<sequence>MTRKRGRDNDPAEKEKEDNGKKLVKEEELERTGPVALSLKCTRTIEYIHLFVMRRTLRAKFQQAKVNTGGQVISFSRVFWRLDIKLYTRREKELYGISPSQTDDFGDEKSRTISNDRIDWTIVNFKDDILSTEYLTKSYTSGDVDYQIKSLDYLTEAVLDIKPMYGTICLEPLPKESNILRKLFVDSQGHIRLSDPSVNLLSQPTNVPYITDSVMKKRSAEGLGAASRGATPISSIEKIIL</sequence>
<evidence type="ECO:0000313" key="2">
    <source>
        <dbReference type="EMBL" id="CAG2245036.1"/>
    </source>
</evidence>
<evidence type="ECO:0000313" key="3">
    <source>
        <dbReference type="Proteomes" id="UP000683360"/>
    </source>
</evidence>
<dbReference type="EMBL" id="CAJPWZ010002756">
    <property type="protein sequence ID" value="CAG2245036.1"/>
    <property type="molecule type" value="Genomic_DNA"/>
</dbReference>
<keyword evidence="2" id="KW-0378">Hydrolase</keyword>
<dbReference type="Proteomes" id="UP000683360">
    <property type="component" value="Unassembled WGS sequence"/>
</dbReference>
<accession>A0A8S3UQL8</accession>
<dbReference type="GO" id="GO:0004843">
    <property type="term" value="F:cysteine-type deubiquitinase activity"/>
    <property type="evidence" value="ECO:0007669"/>
    <property type="project" value="UniProtKB-EC"/>
</dbReference>
<reference evidence="2" key="1">
    <citation type="submission" date="2021-03" db="EMBL/GenBank/DDBJ databases">
        <authorList>
            <person name="Bekaert M."/>
        </authorList>
    </citation>
    <scope>NUCLEOTIDE SEQUENCE</scope>
</reference>
<organism evidence="2 3">
    <name type="scientific">Mytilus edulis</name>
    <name type="common">Blue mussel</name>
    <dbReference type="NCBI Taxonomy" id="6550"/>
    <lineage>
        <taxon>Eukaryota</taxon>
        <taxon>Metazoa</taxon>
        <taxon>Spiralia</taxon>
        <taxon>Lophotrochozoa</taxon>
        <taxon>Mollusca</taxon>
        <taxon>Bivalvia</taxon>
        <taxon>Autobranchia</taxon>
        <taxon>Pteriomorphia</taxon>
        <taxon>Mytilida</taxon>
        <taxon>Mytiloidea</taxon>
        <taxon>Mytilidae</taxon>
        <taxon>Mytilinae</taxon>
        <taxon>Mytilus</taxon>
    </lineage>
</organism>
<feature type="compositionally biased region" description="Basic and acidic residues" evidence="1">
    <location>
        <begin position="7"/>
        <end position="22"/>
    </location>
</feature>
<dbReference type="AlphaFoldDB" id="A0A8S3UQL8"/>
<evidence type="ECO:0000256" key="1">
    <source>
        <dbReference type="SAM" id="MobiDB-lite"/>
    </source>
</evidence>
<name>A0A8S3UQL8_MYTED</name>
<feature type="region of interest" description="Disordered" evidence="1">
    <location>
        <begin position="1"/>
        <end position="22"/>
    </location>
</feature>
<gene>
    <name evidence="2" type="ORF">MEDL_57064</name>
</gene>